<dbReference type="PANTHER" id="PTHR30572:SF4">
    <property type="entry name" value="ABC TRANSPORTER PERMEASE YTRF"/>
    <property type="match status" value="1"/>
</dbReference>
<keyword evidence="5 7" id="KW-0472">Membrane</keyword>
<dbReference type="OrthoDB" id="9780560at2"/>
<comment type="caution">
    <text evidence="10">The sequence shown here is derived from an EMBL/GenBank/DDBJ whole genome shotgun (WGS) entry which is preliminary data.</text>
</comment>
<comment type="similarity">
    <text evidence="6">Belongs to the ABC-4 integral membrane protein family.</text>
</comment>
<evidence type="ECO:0000256" key="3">
    <source>
        <dbReference type="ARBA" id="ARBA00022692"/>
    </source>
</evidence>
<dbReference type="EMBL" id="VIXA01000001">
    <property type="protein sequence ID" value="TWG27455.1"/>
    <property type="molecule type" value="Genomic_DNA"/>
</dbReference>
<keyword evidence="2" id="KW-1003">Cell membrane</keyword>
<keyword evidence="3 7" id="KW-0812">Transmembrane</keyword>
<organism evidence="10 11">
    <name type="scientific">Micromonospora palomenae</name>
    <dbReference type="NCBI Taxonomy" id="1461247"/>
    <lineage>
        <taxon>Bacteria</taxon>
        <taxon>Bacillati</taxon>
        <taxon>Actinomycetota</taxon>
        <taxon>Actinomycetes</taxon>
        <taxon>Micromonosporales</taxon>
        <taxon>Micromonosporaceae</taxon>
        <taxon>Micromonospora</taxon>
    </lineage>
</organism>
<feature type="transmembrane region" description="Helical" evidence="7">
    <location>
        <begin position="474"/>
        <end position="495"/>
    </location>
</feature>
<evidence type="ECO:0000256" key="4">
    <source>
        <dbReference type="ARBA" id="ARBA00022989"/>
    </source>
</evidence>
<dbReference type="PANTHER" id="PTHR30572">
    <property type="entry name" value="MEMBRANE COMPONENT OF TRANSPORTER-RELATED"/>
    <property type="match status" value="1"/>
</dbReference>
<feature type="transmembrane region" description="Helical" evidence="7">
    <location>
        <begin position="250"/>
        <end position="278"/>
    </location>
</feature>
<keyword evidence="4 7" id="KW-1133">Transmembrane helix</keyword>
<feature type="domain" description="MacB-like periplasmic core" evidence="9">
    <location>
        <begin position="17"/>
        <end position="220"/>
    </location>
</feature>
<feature type="transmembrane region" description="Helical" evidence="7">
    <location>
        <begin position="348"/>
        <end position="369"/>
    </location>
</feature>
<evidence type="ECO:0000256" key="5">
    <source>
        <dbReference type="ARBA" id="ARBA00023136"/>
    </source>
</evidence>
<name>A0A561WUC6_9ACTN</name>
<dbReference type="GO" id="GO:0022857">
    <property type="term" value="F:transmembrane transporter activity"/>
    <property type="evidence" value="ECO:0007669"/>
    <property type="project" value="TreeGrafter"/>
</dbReference>
<sequence>MIRLTLRSLRADALRLLLSSLAIVLGVAFVAGTLMLTDGMRAGAYDRAGAFDRHTDLGVYAGTDPLPPALVDRVRAVDGVAAAEGELTGSGGVVGSDGRPVLGYGVLAAIPTDPALRSYDLTAGRLPDRAGEVVLDASTVREEGFTLGAPVQVGGSTGAARAYTLVGAVDVAGTARDVGGPFIGLVGADALAVTGERGYGRIMVAVAPGTSREAVAERLAGLAATGATVKSRQQILDDAVNDAVRDLKQFGMILLTFAGVAVVVAGFVIANTFAIVLAQRTRRTALLRLVGATRGQVFRATLLESAVLGLSASALGVLAGAGLAAGLAAGLSTLDLPFTGEVLLTRSTVLLCVALGTAITVAAACVPAWQGTRVAPVAALTDAAVQVTRRAGRVRLTIGALVFAAGVAALAVAATVGQIALVALGGMLTFFGIVLYGPVLVPALVRLFGAPARLLLGATAGLAVANAVRNPRRVSATATALVIGIGLVSAFVVGAGSVKVGIERAVDAQIGVDYLVTGVGSDLPAALADELAARPELGVVHERRSQVVDGVEIRAAHPALVGRTLTGTVAGDDGELGPGAVLVHRQLAEARGWTVGAPVTLAGRSFRVAAVVTADAQADPGVAEGHVVDMVDVDFARLFPTQRGFLAEVDPAAGVPAERARAAVETVVARYPTVNLMDQAAYKKMLTGTVDMLLAFVTALLGLAVVIALVGVANTLSLSVVERTRENAVLRAVGLTRGRMRAMLAVEAVLMALVGAVLGMALGAGVSAGAMAFVAKIGGEFTLVLPWGRLGLMLAVAVLAALLASVLPARRALGRPVVEALGAE</sequence>
<feature type="domain" description="ABC3 transporter permease C-terminal" evidence="8">
    <location>
        <begin position="700"/>
        <end position="815"/>
    </location>
</feature>
<feature type="transmembrane region" description="Helical" evidence="7">
    <location>
        <begin position="748"/>
        <end position="775"/>
    </location>
</feature>
<dbReference type="Proteomes" id="UP000319927">
    <property type="component" value="Unassembled WGS sequence"/>
</dbReference>
<dbReference type="InterPro" id="IPR003838">
    <property type="entry name" value="ABC3_permease_C"/>
</dbReference>
<evidence type="ECO:0000256" key="7">
    <source>
        <dbReference type="SAM" id="Phobius"/>
    </source>
</evidence>
<comment type="subcellular location">
    <subcellularLocation>
        <location evidence="1">Cell membrane</location>
        <topology evidence="1">Multi-pass membrane protein</topology>
    </subcellularLocation>
</comment>
<feature type="transmembrane region" description="Helical" evidence="7">
    <location>
        <begin position="306"/>
        <end position="328"/>
    </location>
</feature>
<dbReference type="RefSeq" id="WP_154936548.1">
    <property type="nucleotide sequence ID" value="NZ_VIXA01000001.1"/>
</dbReference>
<evidence type="ECO:0000313" key="10">
    <source>
        <dbReference type="EMBL" id="TWG27455.1"/>
    </source>
</evidence>
<evidence type="ECO:0000256" key="6">
    <source>
        <dbReference type="ARBA" id="ARBA00038076"/>
    </source>
</evidence>
<dbReference type="InterPro" id="IPR050250">
    <property type="entry name" value="Macrolide_Exporter_MacB"/>
</dbReference>
<feature type="domain" description="ABC3 transporter permease C-terminal" evidence="8">
    <location>
        <begin position="256"/>
        <end position="373"/>
    </location>
</feature>
<dbReference type="Pfam" id="PF12704">
    <property type="entry name" value="MacB_PCD"/>
    <property type="match status" value="1"/>
</dbReference>
<dbReference type="Pfam" id="PF02687">
    <property type="entry name" value="FtsX"/>
    <property type="match status" value="2"/>
</dbReference>
<feature type="transmembrane region" description="Helical" evidence="7">
    <location>
        <begin position="787"/>
        <end position="807"/>
    </location>
</feature>
<feature type="transmembrane region" description="Helical" evidence="7">
    <location>
        <begin position="693"/>
        <end position="713"/>
    </location>
</feature>
<keyword evidence="11" id="KW-1185">Reference proteome</keyword>
<evidence type="ECO:0000259" key="9">
    <source>
        <dbReference type="Pfam" id="PF12704"/>
    </source>
</evidence>
<evidence type="ECO:0000259" key="8">
    <source>
        <dbReference type="Pfam" id="PF02687"/>
    </source>
</evidence>
<dbReference type="InterPro" id="IPR025857">
    <property type="entry name" value="MacB_PCD"/>
</dbReference>
<evidence type="ECO:0000313" key="11">
    <source>
        <dbReference type="Proteomes" id="UP000319927"/>
    </source>
</evidence>
<dbReference type="GO" id="GO:0005886">
    <property type="term" value="C:plasma membrane"/>
    <property type="evidence" value="ECO:0007669"/>
    <property type="project" value="UniProtKB-SubCell"/>
</dbReference>
<evidence type="ECO:0000256" key="2">
    <source>
        <dbReference type="ARBA" id="ARBA00022475"/>
    </source>
</evidence>
<accession>A0A561WUC6</accession>
<dbReference type="AlphaFoldDB" id="A0A561WUC6"/>
<feature type="transmembrane region" description="Helical" evidence="7">
    <location>
        <begin position="12"/>
        <end position="36"/>
    </location>
</feature>
<proteinExistence type="inferred from homology"/>
<protein>
    <submittedName>
        <fullName evidence="10">Putative ABC transport system permease protein</fullName>
    </submittedName>
</protein>
<reference evidence="10 11" key="1">
    <citation type="submission" date="2019-06" db="EMBL/GenBank/DDBJ databases">
        <title>Sequencing the genomes of 1000 actinobacteria strains.</title>
        <authorList>
            <person name="Klenk H.-P."/>
        </authorList>
    </citation>
    <scope>NUCLEOTIDE SEQUENCE [LARGE SCALE GENOMIC DNA]</scope>
    <source>
        <strain evidence="10 11">DSM 102131</strain>
    </source>
</reference>
<feature type="transmembrane region" description="Helical" evidence="7">
    <location>
        <begin position="422"/>
        <end position="445"/>
    </location>
</feature>
<evidence type="ECO:0000256" key="1">
    <source>
        <dbReference type="ARBA" id="ARBA00004651"/>
    </source>
</evidence>
<feature type="transmembrane region" description="Helical" evidence="7">
    <location>
        <begin position="396"/>
        <end position="416"/>
    </location>
</feature>
<gene>
    <name evidence="10" type="ORF">FHX75_11592</name>
</gene>